<dbReference type="AlphaFoldDB" id="A0ABC8UQC8"/>
<dbReference type="EMBL" id="CAUOFW020008591">
    <property type="protein sequence ID" value="CAK9183266.1"/>
    <property type="molecule type" value="Genomic_DNA"/>
</dbReference>
<keyword evidence="2" id="KW-1185">Reference proteome</keyword>
<evidence type="ECO:0000313" key="1">
    <source>
        <dbReference type="EMBL" id="CAK9183266.1"/>
    </source>
</evidence>
<dbReference type="Proteomes" id="UP001642360">
    <property type="component" value="Unassembled WGS sequence"/>
</dbReference>
<feature type="non-terminal residue" evidence="1">
    <location>
        <position position="1"/>
    </location>
</feature>
<accession>A0ABC8UQC8</accession>
<proteinExistence type="predicted"/>
<feature type="non-terminal residue" evidence="1">
    <location>
        <position position="66"/>
    </location>
</feature>
<evidence type="ECO:0000313" key="2">
    <source>
        <dbReference type="Proteomes" id="UP001642360"/>
    </source>
</evidence>
<reference evidence="1 2" key="1">
    <citation type="submission" date="2024-02" db="EMBL/GenBank/DDBJ databases">
        <authorList>
            <person name="Vignale AGUSTIN F."/>
            <person name="Sosa J E."/>
            <person name="Modenutti C."/>
        </authorList>
    </citation>
    <scope>NUCLEOTIDE SEQUENCE [LARGE SCALE GENOMIC DNA]</scope>
</reference>
<sequence>CVESSTIVKPPINNNDVCDSLPTPPLAPRHSICSTKPPSYLKDCHYTLAMQPLPASSPSSMTNSMG</sequence>
<protein>
    <submittedName>
        <fullName evidence="1">Uncharacterized protein</fullName>
    </submittedName>
</protein>
<comment type="caution">
    <text evidence="1">The sequence shown here is derived from an EMBL/GenBank/DDBJ whole genome shotgun (WGS) entry which is preliminary data.</text>
</comment>
<name>A0ABC8UQC8_9AQUA</name>
<organism evidence="1 2">
    <name type="scientific">Ilex paraguariensis</name>
    <name type="common">yerba mate</name>
    <dbReference type="NCBI Taxonomy" id="185542"/>
    <lineage>
        <taxon>Eukaryota</taxon>
        <taxon>Viridiplantae</taxon>
        <taxon>Streptophyta</taxon>
        <taxon>Embryophyta</taxon>
        <taxon>Tracheophyta</taxon>
        <taxon>Spermatophyta</taxon>
        <taxon>Magnoliopsida</taxon>
        <taxon>eudicotyledons</taxon>
        <taxon>Gunneridae</taxon>
        <taxon>Pentapetalae</taxon>
        <taxon>asterids</taxon>
        <taxon>campanulids</taxon>
        <taxon>Aquifoliales</taxon>
        <taxon>Aquifoliaceae</taxon>
        <taxon>Ilex</taxon>
    </lineage>
</organism>
<gene>
    <name evidence="1" type="ORF">ILEXP_LOCUS53522</name>
</gene>